<dbReference type="OrthoDB" id="5737627at2"/>
<proteinExistence type="predicted"/>
<sequence length="107" mass="11197">MNSRLNIATAAIFCLVLAGCASNQGSNEVAADNAAESTAAAAEQVAVNDRDDPNAIRCKRYAQTGSRLGKKVCKTNAQWDELARAAKEATDTIQREALQGRGEVGGS</sequence>
<reference evidence="2 3" key="1">
    <citation type="submission" date="2018-07" db="EMBL/GenBank/DDBJ databases">
        <title>Halioglobus sp. genome submission.</title>
        <authorList>
            <person name="Ye M.-Q."/>
            <person name="Du Z.-J."/>
        </authorList>
    </citation>
    <scope>NUCLEOTIDE SEQUENCE [LARGE SCALE GENOMIC DNA]</scope>
    <source>
        <strain evidence="2 3">U0301</strain>
    </source>
</reference>
<dbReference type="RefSeq" id="WP_117954004.1">
    <property type="nucleotide sequence ID" value="NZ_QRAN01000008.1"/>
</dbReference>
<keyword evidence="1" id="KW-0732">Signal</keyword>
<name>A0A3L7DX73_9GAMM</name>
<gene>
    <name evidence="2" type="ORF">DWB85_09495</name>
</gene>
<dbReference type="AlphaFoldDB" id="A0A3L7DX73"/>
<keyword evidence="3" id="KW-1185">Reference proteome</keyword>
<accession>A0A3L7DX73</accession>
<protein>
    <recommendedName>
        <fullName evidence="4">Lipoprotein</fullName>
    </recommendedName>
</protein>
<dbReference type="Proteomes" id="UP000265509">
    <property type="component" value="Unassembled WGS sequence"/>
</dbReference>
<organism evidence="2 3">
    <name type="scientific">Seongchinamella sediminis</name>
    <dbReference type="NCBI Taxonomy" id="2283635"/>
    <lineage>
        <taxon>Bacteria</taxon>
        <taxon>Pseudomonadati</taxon>
        <taxon>Pseudomonadota</taxon>
        <taxon>Gammaproteobacteria</taxon>
        <taxon>Cellvibrionales</taxon>
        <taxon>Halieaceae</taxon>
        <taxon>Seongchinamella</taxon>
    </lineage>
</organism>
<evidence type="ECO:0000313" key="3">
    <source>
        <dbReference type="Proteomes" id="UP000265509"/>
    </source>
</evidence>
<feature type="signal peptide" evidence="1">
    <location>
        <begin position="1"/>
        <end position="23"/>
    </location>
</feature>
<evidence type="ECO:0008006" key="4">
    <source>
        <dbReference type="Google" id="ProtNLM"/>
    </source>
</evidence>
<dbReference type="EMBL" id="QRAN01000008">
    <property type="protein sequence ID" value="RLQ22157.1"/>
    <property type="molecule type" value="Genomic_DNA"/>
</dbReference>
<feature type="chain" id="PRO_5017989418" description="Lipoprotein" evidence="1">
    <location>
        <begin position="24"/>
        <end position="107"/>
    </location>
</feature>
<comment type="caution">
    <text evidence="2">The sequence shown here is derived from an EMBL/GenBank/DDBJ whole genome shotgun (WGS) entry which is preliminary data.</text>
</comment>
<evidence type="ECO:0000313" key="2">
    <source>
        <dbReference type="EMBL" id="RLQ22157.1"/>
    </source>
</evidence>
<dbReference type="PROSITE" id="PS51257">
    <property type="entry name" value="PROKAR_LIPOPROTEIN"/>
    <property type="match status" value="1"/>
</dbReference>
<evidence type="ECO:0000256" key="1">
    <source>
        <dbReference type="SAM" id="SignalP"/>
    </source>
</evidence>